<sequence length="75" mass="7952">MADTAVLTVASAPTPKGATLTLTEEPTVTEPPAVSVAEFVYAQPSDWSAVWLEQLNSRSLTCFLCAGFQSYLPSS</sequence>
<dbReference type="Proteomes" id="UP000239322">
    <property type="component" value="Unassembled WGS sequence"/>
</dbReference>
<evidence type="ECO:0000313" key="1">
    <source>
        <dbReference type="EMBL" id="PRH80364.1"/>
    </source>
</evidence>
<gene>
    <name evidence="1" type="ORF">C6N75_04555</name>
</gene>
<reference evidence="1 2" key="1">
    <citation type="submission" date="2018-03" db="EMBL/GenBank/DDBJ databases">
        <title>Novel Streptomyces sp. from soil.</title>
        <authorList>
            <person name="Tan G.Y.A."/>
            <person name="Lee Z.Y."/>
        </authorList>
    </citation>
    <scope>NUCLEOTIDE SEQUENCE [LARGE SCALE GENOMIC DNA]</scope>
    <source>
        <strain evidence="1 2">ST5x</strain>
    </source>
</reference>
<protein>
    <submittedName>
        <fullName evidence="1">Uncharacterized protein</fullName>
    </submittedName>
</protein>
<dbReference type="AlphaFoldDB" id="A0A2S9Q109"/>
<dbReference type="EMBL" id="PVLV01000062">
    <property type="protein sequence ID" value="PRH80364.1"/>
    <property type="molecule type" value="Genomic_DNA"/>
</dbReference>
<name>A0A2S9Q109_9ACTN</name>
<proteinExistence type="predicted"/>
<comment type="caution">
    <text evidence="1">The sequence shown here is derived from an EMBL/GenBank/DDBJ whole genome shotgun (WGS) entry which is preliminary data.</text>
</comment>
<keyword evidence="2" id="KW-1185">Reference proteome</keyword>
<evidence type="ECO:0000313" key="2">
    <source>
        <dbReference type="Proteomes" id="UP000239322"/>
    </source>
</evidence>
<accession>A0A2S9Q109</accession>
<organism evidence="1 2">
    <name type="scientific">Streptomyces solincola</name>
    <dbReference type="NCBI Taxonomy" id="2100817"/>
    <lineage>
        <taxon>Bacteria</taxon>
        <taxon>Bacillati</taxon>
        <taxon>Actinomycetota</taxon>
        <taxon>Actinomycetes</taxon>
        <taxon>Kitasatosporales</taxon>
        <taxon>Streptomycetaceae</taxon>
        <taxon>Streptomyces</taxon>
    </lineage>
</organism>